<reference evidence="1 2" key="1">
    <citation type="submission" date="2021-03" db="EMBL/GenBank/DDBJ databases">
        <title>Sequencing the genomes of 1000 actinobacteria strains.</title>
        <authorList>
            <person name="Klenk H.-P."/>
        </authorList>
    </citation>
    <scope>NUCLEOTIDE SEQUENCE [LARGE SCALE GENOMIC DNA]</scope>
    <source>
        <strain evidence="1 2">DSM 45516</strain>
    </source>
</reference>
<keyword evidence="2" id="KW-1185">Reference proteome</keyword>
<protein>
    <recommendedName>
        <fullName evidence="3">HPr kinase/phosphorylase C-terminal domain-containing protein</fullName>
    </recommendedName>
</protein>
<comment type="caution">
    <text evidence="1">The sequence shown here is derived from an EMBL/GenBank/DDBJ whole genome shotgun (WGS) entry which is preliminary data.</text>
</comment>
<evidence type="ECO:0008006" key="3">
    <source>
        <dbReference type="Google" id="ProtNLM"/>
    </source>
</evidence>
<accession>A0ABS4QDB1</accession>
<evidence type="ECO:0000313" key="1">
    <source>
        <dbReference type="EMBL" id="MBP2189679.1"/>
    </source>
</evidence>
<evidence type="ECO:0000313" key="2">
    <source>
        <dbReference type="Proteomes" id="UP001519325"/>
    </source>
</evidence>
<dbReference type="Proteomes" id="UP001519325">
    <property type="component" value="Unassembled WGS sequence"/>
</dbReference>
<dbReference type="InterPro" id="IPR027417">
    <property type="entry name" value="P-loop_NTPase"/>
</dbReference>
<dbReference type="Gene3D" id="3.40.50.300">
    <property type="entry name" value="P-loop containing nucleotide triphosphate hydrolases"/>
    <property type="match status" value="1"/>
</dbReference>
<sequence length="273" mass="29698">MAEGEVSVDYAVDHAKKICFHVAPSSDAWVTQSVLRATRAMHRSAASRQGVMFLHAGLVQLNGMGVALVGGSRAGKTSFIMASVLEGSGVMVCNDDVSVTTFPGREYVAGVGWPRSISVRLDTLDLLFGSSRAATIRSSLSHPANRTLMSLRESGVEPHGTVLLYPWEYAELLATKIEQSTRIDAIVHLSLADERSEVDLTAISAMAGKSLLEKRVLKLPNKHLNIFGHEPDPGSLDRTQTALATLPSFYFRYDFRDVHREVGRLADFLSASI</sequence>
<dbReference type="EMBL" id="JAGGMR010000001">
    <property type="protein sequence ID" value="MBP2189679.1"/>
    <property type="molecule type" value="Genomic_DNA"/>
</dbReference>
<name>A0ABS4QDB1_9NOCA</name>
<dbReference type="SUPFAM" id="SSF53795">
    <property type="entry name" value="PEP carboxykinase-like"/>
    <property type="match status" value="1"/>
</dbReference>
<organism evidence="1 2">
    <name type="scientific">Nocardia goodfellowii</name>
    <dbReference type="NCBI Taxonomy" id="882446"/>
    <lineage>
        <taxon>Bacteria</taxon>
        <taxon>Bacillati</taxon>
        <taxon>Actinomycetota</taxon>
        <taxon>Actinomycetes</taxon>
        <taxon>Mycobacteriales</taxon>
        <taxon>Nocardiaceae</taxon>
        <taxon>Nocardia</taxon>
    </lineage>
</organism>
<proteinExistence type="predicted"/>
<gene>
    <name evidence="1" type="ORF">BJ987_002580</name>
</gene>